<reference evidence="1" key="1">
    <citation type="submission" date="2023-06" db="EMBL/GenBank/DDBJ databases">
        <title>Draft genome of Marssonina rosae.</title>
        <authorList>
            <person name="Cheng Q."/>
        </authorList>
    </citation>
    <scope>NUCLEOTIDE SEQUENCE</scope>
    <source>
        <strain evidence="1">R4</strain>
    </source>
</reference>
<gene>
    <name evidence="1" type="ORF">QTJ16_004252</name>
</gene>
<evidence type="ECO:0000313" key="2">
    <source>
        <dbReference type="Proteomes" id="UP001285354"/>
    </source>
</evidence>
<evidence type="ECO:0000313" key="1">
    <source>
        <dbReference type="EMBL" id="KAK2625990.1"/>
    </source>
</evidence>
<protein>
    <submittedName>
        <fullName evidence="1">Uncharacterized protein</fullName>
    </submittedName>
</protein>
<dbReference type="AlphaFoldDB" id="A0AAD9SYJ2"/>
<accession>A0AAD9SYJ2</accession>
<dbReference type="EMBL" id="JAUBYV010000006">
    <property type="protein sequence ID" value="KAK2625990.1"/>
    <property type="molecule type" value="Genomic_DNA"/>
</dbReference>
<comment type="caution">
    <text evidence="1">The sequence shown here is derived from an EMBL/GenBank/DDBJ whole genome shotgun (WGS) entry which is preliminary data.</text>
</comment>
<name>A0AAD9SYJ2_9HELO</name>
<dbReference type="Proteomes" id="UP001285354">
    <property type="component" value="Unassembled WGS sequence"/>
</dbReference>
<keyword evidence="2" id="KW-1185">Reference proteome</keyword>
<sequence length="154" mass="16852">MVRICIRERKAGGRDKSGAEKPTLAWKKLVPAGDVVSSSLLQGARGGETLPKQMYRIKILHVDPTQLDEEEESGQDKTSLENLRSYLDTPWLVTRENLRHRAGLCTGFSNSPGDACVFSQDPPADRVAAAPDATACFFSSRERSMSGCWGKILG</sequence>
<proteinExistence type="predicted"/>
<organism evidence="1 2">
    <name type="scientific">Diplocarpon rosae</name>
    <dbReference type="NCBI Taxonomy" id="946125"/>
    <lineage>
        <taxon>Eukaryota</taxon>
        <taxon>Fungi</taxon>
        <taxon>Dikarya</taxon>
        <taxon>Ascomycota</taxon>
        <taxon>Pezizomycotina</taxon>
        <taxon>Leotiomycetes</taxon>
        <taxon>Helotiales</taxon>
        <taxon>Drepanopezizaceae</taxon>
        <taxon>Diplocarpon</taxon>
    </lineage>
</organism>